<dbReference type="InterPro" id="IPR011013">
    <property type="entry name" value="Gal_mutarotase_sf_dom"/>
</dbReference>
<dbReference type="GO" id="GO:0030246">
    <property type="term" value="F:carbohydrate binding"/>
    <property type="evidence" value="ECO:0007669"/>
    <property type="project" value="UniProtKB-UniRule"/>
</dbReference>
<evidence type="ECO:0000256" key="4">
    <source>
        <dbReference type="PIRNR" id="PIRNR016020"/>
    </source>
</evidence>
<dbReference type="SUPFAM" id="SSF74650">
    <property type="entry name" value="Galactose mutarotase-like"/>
    <property type="match status" value="1"/>
</dbReference>
<keyword evidence="7" id="KW-1185">Reference proteome</keyword>
<evidence type="ECO:0000256" key="2">
    <source>
        <dbReference type="ARBA" id="ARBA00005866"/>
    </source>
</evidence>
<evidence type="ECO:0000313" key="7">
    <source>
        <dbReference type="Proteomes" id="UP000256561"/>
    </source>
</evidence>
<dbReference type="InterPro" id="IPR025532">
    <property type="entry name" value="G6P_1-epimerase"/>
</dbReference>
<evidence type="ECO:0000313" key="6">
    <source>
        <dbReference type="EMBL" id="RDV26152.1"/>
    </source>
</evidence>
<dbReference type="OrthoDB" id="9790727at2"/>
<evidence type="ECO:0000256" key="5">
    <source>
        <dbReference type="PIRSR" id="PIRSR016020-1"/>
    </source>
</evidence>
<dbReference type="GO" id="GO:0047938">
    <property type="term" value="F:glucose-6-phosphate 1-epimerase activity"/>
    <property type="evidence" value="ECO:0007669"/>
    <property type="project" value="UniProtKB-UniRule"/>
</dbReference>
<dbReference type="InterPro" id="IPR008183">
    <property type="entry name" value="Aldose_1/G6P_1-epimerase"/>
</dbReference>
<proteinExistence type="inferred from homology"/>
<reference evidence="7" key="1">
    <citation type="submission" date="2018-08" db="EMBL/GenBank/DDBJ databases">
        <authorList>
            <person name="Zhang J."/>
            <person name="Du Z.-J."/>
        </authorList>
    </citation>
    <scope>NUCLEOTIDE SEQUENCE [LARGE SCALE GENOMIC DNA]</scope>
    <source>
        <strain evidence="7">KCTC 52655</strain>
    </source>
</reference>
<dbReference type="PANTHER" id="PTHR11122">
    <property type="entry name" value="APOSPORY-ASSOCIATED PROTEIN C-RELATED"/>
    <property type="match status" value="1"/>
</dbReference>
<dbReference type="Pfam" id="PF01263">
    <property type="entry name" value="Aldose_epim"/>
    <property type="match status" value="1"/>
</dbReference>
<evidence type="ECO:0000256" key="1">
    <source>
        <dbReference type="ARBA" id="ARBA00001096"/>
    </source>
</evidence>
<dbReference type="EMBL" id="QRHA01000005">
    <property type="protein sequence ID" value="RDV26152.1"/>
    <property type="molecule type" value="Genomic_DNA"/>
</dbReference>
<dbReference type="CDD" id="cd09020">
    <property type="entry name" value="D-hex-6-P-epi_like"/>
    <property type="match status" value="1"/>
</dbReference>
<dbReference type="PANTHER" id="PTHR11122:SF13">
    <property type="entry name" value="GLUCOSE-6-PHOSPHATE 1-EPIMERASE"/>
    <property type="match status" value="1"/>
</dbReference>
<evidence type="ECO:0000256" key="3">
    <source>
        <dbReference type="ARBA" id="ARBA00023235"/>
    </source>
</evidence>
<comment type="similarity">
    <text evidence="2 4">Belongs to the glucose-6-phosphate 1-epimerase family.</text>
</comment>
<accession>A0A3D8M8U2</accession>
<keyword evidence="3 4" id="KW-0413">Isomerase</keyword>
<dbReference type="GO" id="GO:0005975">
    <property type="term" value="P:carbohydrate metabolic process"/>
    <property type="evidence" value="ECO:0007669"/>
    <property type="project" value="InterPro"/>
</dbReference>
<dbReference type="AlphaFoldDB" id="A0A3D8M8U2"/>
<dbReference type="Gene3D" id="2.70.98.10">
    <property type="match status" value="1"/>
</dbReference>
<dbReference type="Proteomes" id="UP000256561">
    <property type="component" value="Unassembled WGS sequence"/>
</dbReference>
<protein>
    <recommendedName>
        <fullName evidence="4">Putative glucose-6-phosphate 1-epimerase</fullName>
        <ecNumber evidence="4">5.1.3.15</ecNumber>
    </recommendedName>
</protein>
<comment type="catalytic activity">
    <reaction evidence="1">
        <text>alpha-D-glucose 6-phosphate = beta-D-glucose 6-phosphate</text>
        <dbReference type="Rhea" id="RHEA:16249"/>
        <dbReference type="ChEBI" id="CHEBI:58225"/>
        <dbReference type="ChEBI" id="CHEBI:58247"/>
        <dbReference type="EC" id="5.1.3.15"/>
    </reaction>
</comment>
<organism evidence="6 7">
    <name type="scientific">Alteromonas aestuariivivens</name>
    <dbReference type="NCBI Taxonomy" id="1938339"/>
    <lineage>
        <taxon>Bacteria</taxon>
        <taxon>Pseudomonadati</taxon>
        <taxon>Pseudomonadota</taxon>
        <taxon>Gammaproteobacteria</taxon>
        <taxon>Alteromonadales</taxon>
        <taxon>Alteromonadaceae</taxon>
        <taxon>Alteromonas/Salinimonas group</taxon>
        <taxon>Alteromonas</taxon>
    </lineage>
</organism>
<name>A0A3D8M8U2_9ALTE</name>
<sequence length="281" mass="31041">MPIANTISIEESGGVSFLLIDNPLCSAKISLYGGHLLSYVPKSDGRERLWLSPMAYLNGERPIRGGVPVCWPWFSDNHGKQKGELPSHGYLRTQTWKVTESDESEKGTRVVLSPTFTRGTGFEYDCSVQLEFVLGDVCSITLRTSNTGVVAFTFNCALHTYFNVPNIDKASLLGLTGDYKDKTDNWAVKPTPSPYRFSGETDRIHLSPCPRVSILDNDEFLTDVESRGHDSIVVWNPWHGAASIGDMDAFGYKHMVCVETAYTGGKELQPGETHSLTQIIG</sequence>
<feature type="active site" evidence="5">
    <location>
        <position position="259"/>
    </location>
</feature>
<dbReference type="EC" id="5.1.3.15" evidence="4"/>
<gene>
    <name evidence="6" type="ORF">DXV75_08745</name>
</gene>
<feature type="active site" evidence="5">
    <location>
        <position position="159"/>
    </location>
</feature>
<dbReference type="InterPro" id="IPR014718">
    <property type="entry name" value="GH-type_carb-bd"/>
</dbReference>
<dbReference type="RefSeq" id="WP_115593022.1">
    <property type="nucleotide sequence ID" value="NZ_QRHA01000005.1"/>
</dbReference>
<dbReference type="PIRSF" id="PIRSF016020">
    <property type="entry name" value="PHexose_mutarotase"/>
    <property type="match status" value="1"/>
</dbReference>
<comment type="caution">
    <text evidence="6">The sequence shown here is derived from an EMBL/GenBank/DDBJ whole genome shotgun (WGS) entry which is preliminary data.</text>
</comment>